<reference evidence="1" key="1">
    <citation type="submission" date="2019-08" db="EMBL/GenBank/DDBJ databases">
        <authorList>
            <person name="Kucharzyk K."/>
            <person name="Murdoch R.W."/>
            <person name="Higgins S."/>
            <person name="Loffler F."/>
        </authorList>
    </citation>
    <scope>NUCLEOTIDE SEQUENCE</scope>
</reference>
<dbReference type="AlphaFoldDB" id="A0A644WNH3"/>
<comment type="caution">
    <text evidence="1">The sequence shown here is derived from an EMBL/GenBank/DDBJ whole genome shotgun (WGS) entry which is preliminary data.</text>
</comment>
<organism evidence="1">
    <name type="scientific">bioreactor metagenome</name>
    <dbReference type="NCBI Taxonomy" id="1076179"/>
    <lineage>
        <taxon>unclassified sequences</taxon>
        <taxon>metagenomes</taxon>
        <taxon>ecological metagenomes</taxon>
    </lineage>
</organism>
<evidence type="ECO:0000313" key="1">
    <source>
        <dbReference type="EMBL" id="MPM05370.1"/>
    </source>
</evidence>
<accession>A0A644WNH3</accession>
<dbReference type="EMBL" id="VSSQ01001125">
    <property type="protein sequence ID" value="MPM05370.1"/>
    <property type="molecule type" value="Genomic_DNA"/>
</dbReference>
<protein>
    <submittedName>
        <fullName evidence="1">Uncharacterized protein</fullName>
    </submittedName>
</protein>
<gene>
    <name evidence="1" type="ORF">SDC9_51660</name>
</gene>
<sequence length="163" mass="18239">MLARQPVPQLPGNQSQNLISHRKTEHLVDKLEVLHVGAQQVIGLVRILPQRLTHPLIEKRLTVQSGQPVVLHLIHQRRRLPQGDDVCGPMQHHAGLVWLCNKVHGPAGQRIHLVLLPTALGHDNHGDGGQHLVCLNAFQKRIAVHHGHPDVQKDQRNSQRLPV</sequence>
<name>A0A644WNH3_9ZZZZ</name>
<proteinExistence type="predicted"/>